<dbReference type="Gene3D" id="3.30.450.20">
    <property type="entry name" value="PAS domain"/>
    <property type="match status" value="2"/>
</dbReference>
<dbReference type="InterPro" id="IPR029151">
    <property type="entry name" value="Sensor-like_sf"/>
</dbReference>
<evidence type="ECO:0000256" key="4">
    <source>
        <dbReference type="ARBA" id="ARBA00023134"/>
    </source>
</evidence>
<keyword evidence="6" id="KW-0812">Transmembrane</keyword>
<keyword evidence="6" id="KW-1133">Transmembrane helix</keyword>
<dbReference type="InterPro" id="IPR029787">
    <property type="entry name" value="Nucleotide_cyclase"/>
</dbReference>
<organism evidence="8 9">
    <name type="scientific">Kluyvera genomosp. 2</name>
    <dbReference type="NCBI Taxonomy" id="2774054"/>
    <lineage>
        <taxon>Bacteria</taxon>
        <taxon>Pseudomonadati</taxon>
        <taxon>Pseudomonadota</taxon>
        <taxon>Gammaproteobacteria</taxon>
        <taxon>Enterobacterales</taxon>
        <taxon>Enterobacteriaceae</taxon>
        <taxon>Kluyvera</taxon>
    </lineage>
</organism>
<keyword evidence="6" id="KW-0472">Membrane</keyword>
<dbReference type="Pfam" id="PF22673">
    <property type="entry name" value="MCP-like_PDC_1"/>
    <property type="match status" value="1"/>
</dbReference>
<gene>
    <name evidence="8" type="ORF">C8256_23625</name>
</gene>
<dbReference type="RefSeq" id="WP_106930815.1">
    <property type="nucleotide sequence ID" value="NZ_CABMMU010000034.1"/>
</dbReference>
<dbReference type="CDD" id="cd01949">
    <property type="entry name" value="GGDEF"/>
    <property type="match status" value="1"/>
</dbReference>
<evidence type="ECO:0000313" key="9">
    <source>
        <dbReference type="Proteomes" id="UP000240892"/>
    </source>
</evidence>
<keyword evidence="9" id="KW-1185">Reference proteome</keyword>
<evidence type="ECO:0000256" key="1">
    <source>
        <dbReference type="ARBA" id="ARBA00001946"/>
    </source>
</evidence>
<protein>
    <recommendedName>
        <fullName evidence="3">diguanylate cyclase</fullName>
        <ecNumber evidence="3">2.7.7.65</ecNumber>
    </recommendedName>
</protein>
<proteinExistence type="predicted"/>
<evidence type="ECO:0000259" key="7">
    <source>
        <dbReference type="PROSITE" id="PS50887"/>
    </source>
</evidence>
<dbReference type="InterPro" id="IPR050469">
    <property type="entry name" value="Diguanylate_Cyclase"/>
</dbReference>
<keyword evidence="4" id="KW-0547">Nucleotide-binding</keyword>
<feature type="transmembrane region" description="Helical" evidence="6">
    <location>
        <begin position="12"/>
        <end position="32"/>
    </location>
</feature>
<evidence type="ECO:0000256" key="3">
    <source>
        <dbReference type="ARBA" id="ARBA00012528"/>
    </source>
</evidence>
<evidence type="ECO:0000256" key="5">
    <source>
        <dbReference type="ARBA" id="ARBA00034247"/>
    </source>
</evidence>
<evidence type="ECO:0000256" key="6">
    <source>
        <dbReference type="SAM" id="Phobius"/>
    </source>
</evidence>
<dbReference type="SUPFAM" id="SSF55073">
    <property type="entry name" value="Nucleotide cyclase"/>
    <property type="match status" value="1"/>
</dbReference>
<dbReference type="CDD" id="cd18773">
    <property type="entry name" value="PDC1_HK_sensor"/>
    <property type="match status" value="1"/>
</dbReference>
<comment type="cofactor">
    <cofactor evidence="1">
        <name>Mg(2+)</name>
        <dbReference type="ChEBI" id="CHEBI:18420"/>
    </cofactor>
</comment>
<dbReference type="Pfam" id="PF00990">
    <property type="entry name" value="GGDEF"/>
    <property type="match status" value="1"/>
</dbReference>
<dbReference type="PANTHER" id="PTHR45138">
    <property type="entry name" value="REGULATORY COMPONENTS OF SENSORY TRANSDUCTION SYSTEM"/>
    <property type="match status" value="1"/>
</dbReference>
<feature type="transmembrane region" description="Helical" evidence="6">
    <location>
        <begin position="278"/>
        <end position="298"/>
    </location>
</feature>
<dbReference type="Proteomes" id="UP000240892">
    <property type="component" value="Unassembled WGS sequence"/>
</dbReference>
<dbReference type="AlphaFoldDB" id="A0A2T2XVR2"/>
<dbReference type="InterPro" id="IPR043128">
    <property type="entry name" value="Rev_trsase/Diguanyl_cyclase"/>
</dbReference>
<dbReference type="InterPro" id="IPR000160">
    <property type="entry name" value="GGDEF_dom"/>
</dbReference>
<dbReference type="Gene3D" id="3.30.70.270">
    <property type="match status" value="1"/>
</dbReference>
<comment type="catalytic activity">
    <reaction evidence="5">
        <text>2 GTP = 3',3'-c-di-GMP + 2 diphosphate</text>
        <dbReference type="Rhea" id="RHEA:24898"/>
        <dbReference type="ChEBI" id="CHEBI:33019"/>
        <dbReference type="ChEBI" id="CHEBI:37565"/>
        <dbReference type="ChEBI" id="CHEBI:58805"/>
        <dbReference type="EC" id="2.7.7.65"/>
    </reaction>
</comment>
<dbReference type="PROSITE" id="PS50887">
    <property type="entry name" value="GGDEF"/>
    <property type="match status" value="1"/>
</dbReference>
<feature type="domain" description="GGDEF" evidence="7">
    <location>
        <begin position="370"/>
        <end position="500"/>
    </location>
</feature>
<dbReference type="PANTHER" id="PTHR45138:SF9">
    <property type="entry name" value="DIGUANYLATE CYCLASE DGCM-RELATED"/>
    <property type="match status" value="1"/>
</dbReference>
<keyword evidence="4" id="KW-0342">GTP-binding</keyword>
<dbReference type="NCBIfam" id="TIGR00254">
    <property type="entry name" value="GGDEF"/>
    <property type="match status" value="1"/>
</dbReference>
<dbReference type="EMBL" id="PYHO01000034">
    <property type="protein sequence ID" value="PSR44379.1"/>
    <property type="molecule type" value="Genomic_DNA"/>
</dbReference>
<dbReference type="GO" id="GO:0005525">
    <property type="term" value="F:GTP binding"/>
    <property type="evidence" value="ECO:0007669"/>
    <property type="project" value="UniProtKB-KW"/>
</dbReference>
<accession>A0A2T2XVR2</accession>
<name>A0A2T2XVR2_9ENTR</name>
<dbReference type="SMART" id="SM00267">
    <property type="entry name" value="GGDEF"/>
    <property type="match status" value="1"/>
</dbReference>
<evidence type="ECO:0000313" key="8">
    <source>
        <dbReference type="EMBL" id="PSR44379.1"/>
    </source>
</evidence>
<reference evidence="8 9" key="1">
    <citation type="submission" date="2018-03" db="EMBL/GenBank/DDBJ databases">
        <title>First report of an OXA-48+CTX-M-M-producing Kluyvera ascorbata clone recovered from patients admitted in a University Hospital in Madrid, Spain.</title>
        <authorList>
            <person name="Hernandez-Garcia M."/>
            <person name="Leon-Sampedro R."/>
            <person name="Perez-Viso B."/>
            <person name="Morosini M.I."/>
            <person name="Lopez-Fresnena N."/>
            <person name="Coque T.M."/>
            <person name="Bonten M."/>
            <person name="Malhotra-Kumar S."/>
            <person name="Ruiz-Garbajosa P."/>
            <person name="Canton R."/>
        </authorList>
    </citation>
    <scope>NUCLEOTIDE SEQUENCE [LARGE SCALE GENOMIC DNA]</scope>
    <source>
        <strain evidence="8 9">KA2</strain>
    </source>
</reference>
<sequence length="501" mass="56753">MIGSLSFKRPLNFIFTILAVCVFLSSLVLVLLQKNHIFKHYHSLHNTHTQNIASFIQKDINANEESLLYLKSELIEKYKEKNSKMSDGELSAFLTSHLRLLPDILAIITSTPEDREVHVPYASSTDSVDHKTRPWYIAGQISAGDVVFTEPYTDLNTSRKIYSMSLPVSGSDGKHFGVVSFDIDVIKGERSLKKLASPLPNTKYLITREGSVVLSSDSKDELTHIPDVMSNIGEYNGTFYLPDTKAYYYYYHISHPDWYLLIKVDRSEYSNIAYNKNFPIFIITTILLLVLATCWWSMRTILNNIYIRITGSIQNGIIEKKAADELLVEQIKNTTLQMDHVKSESLTDSLTGLKNRRAFDADIQKKSSNNNAILALIDIDNFKLINDSFGHTTGDIVLKTVASFGMRLCGLSDITLYRYGGEEIAVIFTDVNLDDAIKWLENWKNEVKHRQFREPNLKVTFSGGVCVLSDKKTEDAIAIADGYLYQAKSMGKDRIYDGTKI</sequence>
<dbReference type="SUPFAM" id="SSF103190">
    <property type="entry name" value="Sensory domain-like"/>
    <property type="match status" value="1"/>
</dbReference>
<comment type="caution">
    <text evidence="8">The sequence shown here is derived from an EMBL/GenBank/DDBJ whole genome shotgun (WGS) entry which is preliminary data.</text>
</comment>
<dbReference type="GO" id="GO:0052621">
    <property type="term" value="F:diguanylate cyclase activity"/>
    <property type="evidence" value="ECO:0007669"/>
    <property type="project" value="UniProtKB-EC"/>
</dbReference>
<evidence type="ECO:0000256" key="2">
    <source>
        <dbReference type="ARBA" id="ARBA00004665"/>
    </source>
</evidence>
<comment type="pathway">
    <text evidence="2">Purine metabolism; 3',5'-cyclic di-GMP biosynthesis.</text>
</comment>
<dbReference type="EC" id="2.7.7.65" evidence="3"/>